<evidence type="ECO:0000256" key="1">
    <source>
        <dbReference type="ARBA" id="ARBA00022574"/>
    </source>
</evidence>
<dbReference type="RefSeq" id="XP_004254399.1">
    <property type="nucleotide sequence ID" value="XM_004254351.1"/>
</dbReference>
<proteinExistence type="predicted"/>
<evidence type="ECO:0000313" key="3">
    <source>
        <dbReference type="EMBL" id="ELP87628.1"/>
    </source>
</evidence>
<name>L7FLU5_ENTIV</name>
<dbReference type="CDD" id="cd09917">
    <property type="entry name" value="F-box_SF"/>
    <property type="match status" value="1"/>
</dbReference>
<evidence type="ECO:0000256" key="2">
    <source>
        <dbReference type="ARBA" id="ARBA00022737"/>
    </source>
</evidence>
<sequence length="365" mass="41867">MVFEYLCLEDVISTMLTCSRFHAILKTSNSIWSNFNYIHFISLTHNLTNATPKKIDYKNVITKYNKTKAWQHSLHYKRVVVSPFYSSINYIMFKESDCIVVGSERGYFSCVVIKDTAKTERECLPLQPIAGMKCSKDFTNDLFVYFRSGEMRKYTTQSFQYESFKYKNYDRVAFSNNSVVVGLENKTNIAMYDLNVCSEVLTFSPHSIEITSLKMIDNNLVLTSSLDGTCAGYDKRTNDVVFRTQNHLCGVTAFDHFDNYILSGTAKGCVRMWDIRADNFCCDRRIHIGPINTIMCYNRKLVTGGVNKTVKFCRFEKGWFGNMKCLYNHNTPIDSLSLNDDILFSGSQDGTVICTKYVVPSVSFN</sequence>
<dbReference type="Gene3D" id="2.130.10.10">
    <property type="entry name" value="YVTN repeat-like/Quinoprotein amine dehydrogenase"/>
    <property type="match status" value="1"/>
</dbReference>
<dbReference type="VEuPathDB" id="AmoebaDB:EIN_146320"/>
<dbReference type="OrthoDB" id="6019893at2759"/>
<dbReference type="SUPFAM" id="SSF50978">
    <property type="entry name" value="WD40 repeat-like"/>
    <property type="match status" value="1"/>
</dbReference>
<dbReference type="EMBL" id="KB206843">
    <property type="protein sequence ID" value="ELP87628.1"/>
    <property type="molecule type" value="Genomic_DNA"/>
</dbReference>
<accession>L7FLU5</accession>
<organism evidence="3 4">
    <name type="scientific">Entamoeba invadens IP1</name>
    <dbReference type="NCBI Taxonomy" id="370355"/>
    <lineage>
        <taxon>Eukaryota</taxon>
        <taxon>Amoebozoa</taxon>
        <taxon>Evosea</taxon>
        <taxon>Archamoebae</taxon>
        <taxon>Mastigamoebida</taxon>
        <taxon>Entamoebidae</taxon>
        <taxon>Entamoeba</taxon>
    </lineage>
</organism>
<dbReference type="Pfam" id="PF00400">
    <property type="entry name" value="WD40"/>
    <property type="match status" value="2"/>
</dbReference>
<dbReference type="KEGG" id="eiv:EIN_146320"/>
<dbReference type="SUPFAM" id="SSF81383">
    <property type="entry name" value="F-box domain"/>
    <property type="match status" value="1"/>
</dbReference>
<dbReference type="InterPro" id="IPR036047">
    <property type="entry name" value="F-box-like_dom_sf"/>
</dbReference>
<gene>
    <name evidence="3" type="ORF">EIN_146320</name>
</gene>
<keyword evidence="4" id="KW-1185">Reference proteome</keyword>
<dbReference type="AlphaFoldDB" id="L7FLU5"/>
<dbReference type="InterPro" id="IPR051179">
    <property type="entry name" value="WD_repeat_multifunction"/>
</dbReference>
<dbReference type="GeneID" id="14886570"/>
<dbReference type="Proteomes" id="UP000014680">
    <property type="component" value="Unassembled WGS sequence"/>
</dbReference>
<evidence type="ECO:0000313" key="4">
    <source>
        <dbReference type="Proteomes" id="UP000014680"/>
    </source>
</evidence>
<dbReference type="PANTHER" id="PTHR19857">
    <property type="entry name" value="MITOCHONDRIAL DIVISION PROTEIN 1-RELATED"/>
    <property type="match status" value="1"/>
</dbReference>
<dbReference type="InterPro" id="IPR036322">
    <property type="entry name" value="WD40_repeat_dom_sf"/>
</dbReference>
<keyword evidence="2" id="KW-0677">Repeat</keyword>
<reference evidence="3 4" key="1">
    <citation type="submission" date="2012-10" db="EMBL/GenBank/DDBJ databases">
        <authorList>
            <person name="Zafar N."/>
            <person name="Inman J."/>
            <person name="Hall N."/>
            <person name="Lorenzi H."/>
            <person name="Caler E."/>
        </authorList>
    </citation>
    <scope>NUCLEOTIDE SEQUENCE [LARGE SCALE GENOMIC DNA]</scope>
    <source>
        <strain evidence="3 4">IP1</strain>
    </source>
</reference>
<dbReference type="SMART" id="SM00320">
    <property type="entry name" value="WD40"/>
    <property type="match status" value="4"/>
</dbReference>
<protein>
    <submittedName>
        <fullName evidence="3">F-box and WD domain protein, putative</fullName>
    </submittedName>
</protein>
<dbReference type="InterPro" id="IPR001680">
    <property type="entry name" value="WD40_rpt"/>
</dbReference>
<dbReference type="InterPro" id="IPR015943">
    <property type="entry name" value="WD40/YVTN_repeat-like_dom_sf"/>
</dbReference>
<dbReference type="PANTHER" id="PTHR19857:SF21">
    <property type="entry name" value="ANAPHASE-PROMOTING COMPLEX SUBUNIT 4 WD40 DOMAIN-CONTAINING PROTEIN"/>
    <property type="match status" value="1"/>
</dbReference>
<keyword evidence="1" id="KW-0853">WD repeat</keyword>